<feature type="region of interest" description="Disordered" evidence="1">
    <location>
        <begin position="362"/>
        <end position="413"/>
    </location>
</feature>
<dbReference type="OrthoDB" id="4772970at2759"/>
<gene>
    <name evidence="2" type="ORF">BKA55DRAFT_585677</name>
</gene>
<accession>A0A9P9JTE9</accession>
<reference evidence="2" key="1">
    <citation type="journal article" date="2021" name="Nat. Commun.">
        <title>Genetic determinants of endophytism in the Arabidopsis root mycobiome.</title>
        <authorList>
            <person name="Mesny F."/>
            <person name="Miyauchi S."/>
            <person name="Thiergart T."/>
            <person name="Pickel B."/>
            <person name="Atanasova L."/>
            <person name="Karlsson M."/>
            <person name="Huettel B."/>
            <person name="Barry K.W."/>
            <person name="Haridas S."/>
            <person name="Chen C."/>
            <person name="Bauer D."/>
            <person name="Andreopoulos W."/>
            <person name="Pangilinan J."/>
            <person name="LaButti K."/>
            <person name="Riley R."/>
            <person name="Lipzen A."/>
            <person name="Clum A."/>
            <person name="Drula E."/>
            <person name="Henrissat B."/>
            <person name="Kohler A."/>
            <person name="Grigoriev I.V."/>
            <person name="Martin F.M."/>
            <person name="Hacquard S."/>
        </authorList>
    </citation>
    <scope>NUCLEOTIDE SEQUENCE</scope>
    <source>
        <strain evidence="2">MPI-CAGE-AT-0023</strain>
    </source>
</reference>
<dbReference type="AlphaFoldDB" id="A0A9P9JTE9"/>
<dbReference type="RefSeq" id="XP_046041608.1">
    <property type="nucleotide sequence ID" value="XM_046194481.1"/>
</dbReference>
<comment type="caution">
    <text evidence="2">The sequence shown here is derived from an EMBL/GenBank/DDBJ whole genome shotgun (WGS) entry which is preliminary data.</text>
</comment>
<dbReference type="PANTHER" id="PTHR38166">
    <property type="entry name" value="C2H2-TYPE DOMAIN-CONTAINING PROTEIN-RELATED"/>
    <property type="match status" value="1"/>
</dbReference>
<protein>
    <recommendedName>
        <fullName evidence="4">C2H2-type domain-containing protein</fullName>
    </recommendedName>
</protein>
<evidence type="ECO:0008006" key="4">
    <source>
        <dbReference type="Google" id="ProtNLM"/>
    </source>
</evidence>
<feature type="compositionally biased region" description="Gly residues" evidence="1">
    <location>
        <begin position="164"/>
        <end position="175"/>
    </location>
</feature>
<name>A0A9P9JTE9_FUSRE</name>
<dbReference type="GeneID" id="70224435"/>
<feature type="region of interest" description="Disordered" evidence="1">
    <location>
        <begin position="135"/>
        <end position="184"/>
    </location>
</feature>
<proteinExistence type="predicted"/>
<keyword evidence="3" id="KW-1185">Reference proteome</keyword>
<dbReference type="PANTHER" id="PTHR38166:SF1">
    <property type="entry name" value="C2H2-TYPE DOMAIN-CONTAINING PROTEIN"/>
    <property type="match status" value="1"/>
</dbReference>
<sequence length="481" mass="53679">MSIITLISSGFQIHHEFGVGLVLHGSNYYSIAPKQKMLPTNLENFIRHLCILTLFADFYKPVRRNKIKTQQVAAKVQDEALPLPAKGQISAAIRHYNNGPFQGGLLFPASFRHCRWLFLHCLTLESYGSEPPSFGYKRVGSPGSGNQSGEKKQRSAQQNNNGSNGKGNKGNGQGPGKKKRGFGPQNPLIKKLACLFYKLDSGKYECCAGYNLTKWDHVLQHLKRIHLIQREHCPNCREEFKGEFAEAEKNEHILQDTCQKKTTTETGLLLEEEYNDLTGLHGSHEEKWYRAWEKLFGEHRPPYSPFIESLESVLEAQYHALERELPGLLQSFLRDASVRPESVSTSATTNAILSLLRNPISTSSSLANGEPPTELTSPIPGPSPRAHNMPPSRAPEPSTNAGECFGPSTDAVNAQPVIPTTEFRPSASQERNMEELLWHQTLGELSTFDTVFYDANEAADRWINFSGDGECFKEFEDSSAS</sequence>
<organism evidence="2 3">
    <name type="scientific">Fusarium redolens</name>
    <dbReference type="NCBI Taxonomy" id="48865"/>
    <lineage>
        <taxon>Eukaryota</taxon>
        <taxon>Fungi</taxon>
        <taxon>Dikarya</taxon>
        <taxon>Ascomycota</taxon>
        <taxon>Pezizomycotina</taxon>
        <taxon>Sordariomycetes</taxon>
        <taxon>Hypocreomycetidae</taxon>
        <taxon>Hypocreales</taxon>
        <taxon>Nectriaceae</taxon>
        <taxon>Fusarium</taxon>
        <taxon>Fusarium redolens species complex</taxon>
    </lineage>
</organism>
<evidence type="ECO:0000313" key="3">
    <source>
        <dbReference type="Proteomes" id="UP000720189"/>
    </source>
</evidence>
<dbReference type="Proteomes" id="UP000720189">
    <property type="component" value="Unassembled WGS sequence"/>
</dbReference>
<evidence type="ECO:0000313" key="2">
    <source>
        <dbReference type="EMBL" id="KAH7210837.1"/>
    </source>
</evidence>
<evidence type="ECO:0000256" key="1">
    <source>
        <dbReference type="SAM" id="MobiDB-lite"/>
    </source>
</evidence>
<dbReference type="EMBL" id="JAGMUX010000031">
    <property type="protein sequence ID" value="KAH7210837.1"/>
    <property type="molecule type" value="Genomic_DNA"/>
</dbReference>